<dbReference type="InParanoid" id="C5KHK3"/>
<dbReference type="AlphaFoldDB" id="C5KHK3"/>
<dbReference type="PANTHER" id="PTHR12876">
    <property type="entry name" value="N4BP1-RELATED"/>
    <property type="match status" value="1"/>
</dbReference>
<name>C5KHK3_PERM5</name>
<dbReference type="GeneID" id="9061051"/>
<dbReference type="EMBL" id="GG673069">
    <property type="protein sequence ID" value="EER16065.1"/>
    <property type="molecule type" value="Genomic_DNA"/>
</dbReference>
<dbReference type="OrthoDB" id="392925at2759"/>
<gene>
    <name evidence="3" type="ORF">Pmar_PMAR003528</name>
</gene>
<dbReference type="Pfam" id="PF11977">
    <property type="entry name" value="RNase_Zc3h12a"/>
    <property type="match status" value="1"/>
</dbReference>
<feature type="domain" description="RNase NYN" evidence="2">
    <location>
        <begin position="721"/>
        <end position="881"/>
    </location>
</feature>
<dbReference type="GO" id="GO:0004521">
    <property type="term" value="F:RNA endonuclease activity"/>
    <property type="evidence" value="ECO:0007669"/>
    <property type="project" value="TreeGrafter"/>
</dbReference>
<feature type="region of interest" description="Disordered" evidence="1">
    <location>
        <begin position="640"/>
        <end position="677"/>
    </location>
</feature>
<dbReference type="GO" id="GO:0036464">
    <property type="term" value="C:cytoplasmic ribonucleoprotein granule"/>
    <property type="evidence" value="ECO:0007669"/>
    <property type="project" value="TreeGrafter"/>
</dbReference>
<dbReference type="GO" id="GO:0005634">
    <property type="term" value="C:nucleus"/>
    <property type="evidence" value="ECO:0007669"/>
    <property type="project" value="TreeGrafter"/>
</dbReference>
<reference evidence="3 4" key="1">
    <citation type="submission" date="2008-07" db="EMBL/GenBank/DDBJ databases">
        <authorList>
            <person name="El-Sayed N."/>
            <person name="Caler E."/>
            <person name="Inman J."/>
            <person name="Amedeo P."/>
            <person name="Hass B."/>
            <person name="Wortman J."/>
        </authorList>
    </citation>
    <scope>NUCLEOTIDE SEQUENCE [LARGE SCALE GENOMIC DNA]</scope>
    <source>
        <strain evidence="4">ATCC 50983 / TXsc</strain>
    </source>
</reference>
<dbReference type="RefSeq" id="XP_002784269.1">
    <property type="nucleotide sequence ID" value="XM_002784223.1"/>
</dbReference>
<dbReference type="InterPro" id="IPR051101">
    <property type="entry name" value="ZC3H12/N4BP1_RNase_Reg"/>
</dbReference>
<feature type="compositionally biased region" description="Polar residues" evidence="1">
    <location>
        <begin position="642"/>
        <end position="656"/>
    </location>
</feature>
<dbReference type="PANTHER" id="PTHR12876:SF35">
    <property type="entry name" value="LD08718P-RELATED"/>
    <property type="match status" value="1"/>
</dbReference>
<protein>
    <recommendedName>
        <fullName evidence="2">RNase NYN domain-containing protein</fullName>
    </recommendedName>
</protein>
<evidence type="ECO:0000259" key="2">
    <source>
        <dbReference type="Pfam" id="PF11977"/>
    </source>
</evidence>
<accession>C5KHK3</accession>
<dbReference type="Gene3D" id="3.40.50.11980">
    <property type="match status" value="1"/>
</dbReference>
<proteinExistence type="predicted"/>
<evidence type="ECO:0000313" key="4">
    <source>
        <dbReference type="Proteomes" id="UP000007800"/>
    </source>
</evidence>
<feature type="compositionally biased region" description="Basic and acidic residues" evidence="1">
    <location>
        <begin position="657"/>
        <end position="666"/>
    </location>
</feature>
<organism evidence="4">
    <name type="scientific">Perkinsus marinus (strain ATCC 50983 / TXsc)</name>
    <dbReference type="NCBI Taxonomy" id="423536"/>
    <lineage>
        <taxon>Eukaryota</taxon>
        <taxon>Sar</taxon>
        <taxon>Alveolata</taxon>
        <taxon>Perkinsozoa</taxon>
        <taxon>Perkinsea</taxon>
        <taxon>Perkinsida</taxon>
        <taxon>Perkinsidae</taxon>
        <taxon>Perkinsus</taxon>
    </lineage>
</organism>
<dbReference type="Proteomes" id="UP000007800">
    <property type="component" value="Unassembled WGS sequence"/>
</dbReference>
<feature type="region of interest" description="Disordered" evidence="1">
    <location>
        <begin position="1"/>
        <end position="32"/>
    </location>
</feature>
<sequence>MNDGNISTSEDVDDLTSRVDSKRPGGISRRPMSPIERLDYCEAALTSTDKGRFMEAVKGKAVGKIWKIVYDQLSDTMNALRALDRENGKMYAELQEQLRLQAETVRMYFMDLRRRIVEARGDDEAEALRLLDGRLEVVFGDLDRYVGTFVEPSHLNLASEHYERCLLLLGPHESPAVCLLSITAGLQRRRLSKICYDLLRHNPQRDGPDHLISKMTTTMRHLAEVPEPARPFAKSILTECISSLRREPLNVEPLKLAGLVMVDEPARASPGTWHWLVLLIAAFTLSVTEEERGRVKSLILSIGEALALEPAIEASRLSNSALWCSLLLCLQFMGSHWHGDADVDGIVKAHCAEYAVVFGDLDRYVGTFVEPSHLNLASEHYERCLLLLGPHESPAVCLLSITAGLQRRRLSKICYDLLRHNPQRDGPDHLISKMTTTMRHLAEVPEPARPFAKSILTECISSLRREPLNVEPLKLAGLVMVDEPARASPGTWHWLVLLIAAFTLSVTEEERGRVKSLILSIGEALALEPAIEASRLSNSALWCSLLLCLQFMGSHWHGDADVDGIVKAHCAEYAVSAAEEPWASAVETDIFCKSMQPAKLSRYPSATMASRLVEICLHISTKPRARGVLSIPKELNLKKTSEPTVKNQLENSNSKKTASDQQEKLGRSRLVLDQSSSRSGRRADRWGNLLLGDSVDRNTARVRCHAHGRDEMASEADYKPLVLIDGPNVANRHGGQQFTCKGLQICVDYYVSRGHEVLVFLPDYLVNRNELFKLRNAQKMRVQTMHGIKAAPTHIPVDNIGFLLKLQTQGRLALTPSKDYDDSYCLQYAHKKDAVIVSNDMYRDWVKKQPSWRKGESIQWLRTHVVSYTFVRDEFMPNPDFTMPEPRTEPPV</sequence>
<evidence type="ECO:0000256" key="1">
    <source>
        <dbReference type="SAM" id="MobiDB-lite"/>
    </source>
</evidence>
<keyword evidence="4" id="KW-1185">Reference proteome</keyword>
<dbReference type="GO" id="GO:0003729">
    <property type="term" value="F:mRNA binding"/>
    <property type="evidence" value="ECO:0007669"/>
    <property type="project" value="TreeGrafter"/>
</dbReference>
<evidence type="ECO:0000313" key="3">
    <source>
        <dbReference type="EMBL" id="EER16065.1"/>
    </source>
</evidence>
<dbReference type="InterPro" id="IPR021869">
    <property type="entry name" value="RNase_Zc3h12_NYN"/>
</dbReference>